<sequence>MPDHFIDILLNTTFARSFIHVCMDTEKRETKEINKFSLLIVAVIVLVLILAGAGYYIFHQKQQMEGLVQTFDLEKESLEDEYNELSMTYEGYKFSVNNDSLVALLSTEQAKVQRLLEELRTVKATNAKEISRLKKELETLRKIMRNYVAQIDSLHKENTQLKEENKEVVKKFQQATSTAANLKKEKEKLTERVTLASRLDATDISVTPVNSRGKLAKKISKMQQFVVNFKIAKNITAPVGEKVLYVRIMKPDDDILVKSRGNVFAFEGKDINYSMKKLIEYEGEEVAVTMYWDIEEFLSPGTYRADIFADGNLIGRRSFELKD</sequence>
<keyword evidence="2" id="KW-0812">Transmembrane</keyword>
<evidence type="ECO:0000313" key="3">
    <source>
        <dbReference type="EMBL" id="SEG05635.1"/>
    </source>
</evidence>
<evidence type="ECO:0000313" key="4">
    <source>
        <dbReference type="Proteomes" id="UP000236725"/>
    </source>
</evidence>
<accession>A0A8G2BXM0</accession>
<dbReference type="Gene3D" id="1.10.287.1490">
    <property type="match status" value="1"/>
</dbReference>
<feature type="coiled-coil region" evidence="1">
    <location>
        <begin position="61"/>
        <end position="199"/>
    </location>
</feature>
<keyword evidence="4" id="KW-1185">Reference proteome</keyword>
<dbReference type="Proteomes" id="UP000236725">
    <property type="component" value="Unassembled WGS sequence"/>
</dbReference>
<proteinExistence type="predicted"/>
<evidence type="ECO:0000256" key="1">
    <source>
        <dbReference type="SAM" id="Coils"/>
    </source>
</evidence>
<dbReference type="AlphaFoldDB" id="A0A8G2BXM0"/>
<reference evidence="3 4" key="1">
    <citation type="submission" date="2016-10" db="EMBL/GenBank/DDBJ databases">
        <authorList>
            <person name="Varghese N."/>
            <person name="Submissions S."/>
        </authorList>
    </citation>
    <scope>NUCLEOTIDE SEQUENCE [LARGE SCALE GENOMIC DNA]</scope>
    <source>
        <strain evidence="3 4">DSM 29073</strain>
    </source>
</reference>
<name>A0A8G2BXM0_9BACT</name>
<protein>
    <recommendedName>
        <fullName evidence="5">Cell division protein ZapB</fullName>
    </recommendedName>
</protein>
<organism evidence="3 4">
    <name type="scientific">Parabacteroides chinchillae</name>
    <dbReference type="NCBI Taxonomy" id="871327"/>
    <lineage>
        <taxon>Bacteria</taxon>
        <taxon>Pseudomonadati</taxon>
        <taxon>Bacteroidota</taxon>
        <taxon>Bacteroidia</taxon>
        <taxon>Bacteroidales</taxon>
        <taxon>Tannerellaceae</taxon>
        <taxon>Parabacteroides</taxon>
    </lineage>
</organism>
<keyword evidence="2" id="KW-0472">Membrane</keyword>
<comment type="caution">
    <text evidence="3">The sequence shown here is derived from an EMBL/GenBank/DDBJ whole genome shotgun (WGS) entry which is preliminary data.</text>
</comment>
<dbReference type="EMBL" id="FNVS01000013">
    <property type="protein sequence ID" value="SEG05635.1"/>
    <property type="molecule type" value="Genomic_DNA"/>
</dbReference>
<evidence type="ECO:0000256" key="2">
    <source>
        <dbReference type="SAM" id="Phobius"/>
    </source>
</evidence>
<keyword evidence="2" id="KW-1133">Transmembrane helix</keyword>
<keyword evidence="1" id="KW-0175">Coiled coil</keyword>
<evidence type="ECO:0008006" key="5">
    <source>
        <dbReference type="Google" id="ProtNLM"/>
    </source>
</evidence>
<gene>
    <name evidence="3" type="ORF">SAMN05444001_11377</name>
</gene>
<feature type="transmembrane region" description="Helical" evidence="2">
    <location>
        <begin position="36"/>
        <end position="58"/>
    </location>
</feature>